<keyword evidence="3" id="KW-1185">Reference proteome</keyword>
<feature type="signal peptide" evidence="1">
    <location>
        <begin position="1"/>
        <end position="21"/>
    </location>
</feature>
<dbReference type="Proteomes" id="UP001296873">
    <property type="component" value="Unassembled WGS sequence"/>
</dbReference>
<accession>A0ABS1DHX6</accession>
<evidence type="ECO:0000256" key="1">
    <source>
        <dbReference type="SAM" id="SignalP"/>
    </source>
</evidence>
<proteinExistence type="predicted"/>
<gene>
    <name evidence="2" type="ORF">CKO28_18765</name>
</gene>
<sequence length="220" mass="22738">MNTLKTLTAAAAFTAAGAAPAAAHDVGHDVIQPTGAIDAGARQLAYESAGPRHADRLVVGIHADLPHVGGAWPNDYGNASGAQHFDMMLDAADGETLSVALHRPGSYIRGGPSSEGRPNVPKEAKSLAAGVERLAHLSGAEEVVVVGFGDSGAALAANTGERIDADRIVEVDGEGYGSVGDFKVMAEVPGGDPRMKVNYSQVAVDRQAVRLHWEDVRDSI</sequence>
<organism evidence="2 3">
    <name type="scientific">Rhodovibrio sodomensis</name>
    <dbReference type="NCBI Taxonomy" id="1088"/>
    <lineage>
        <taxon>Bacteria</taxon>
        <taxon>Pseudomonadati</taxon>
        <taxon>Pseudomonadota</taxon>
        <taxon>Alphaproteobacteria</taxon>
        <taxon>Rhodospirillales</taxon>
        <taxon>Rhodovibrionaceae</taxon>
        <taxon>Rhodovibrio</taxon>
    </lineage>
</organism>
<feature type="chain" id="PRO_5046502134" description="Alpha/beta hydrolase" evidence="1">
    <location>
        <begin position="22"/>
        <end position="220"/>
    </location>
</feature>
<reference evidence="2 3" key="1">
    <citation type="journal article" date="2020" name="Microorganisms">
        <title>Osmotic Adaptation and Compatible Solute Biosynthesis of Phototrophic Bacteria as Revealed from Genome Analyses.</title>
        <authorList>
            <person name="Imhoff J.F."/>
            <person name="Rahn T."/>
            <person name="Kunzel S."/>
            <person name="Keller A."/>
            <person name="Neulinger S.C."/>
        </authorList>
    </citation>
    <scope>NUCLEOTIDE SEQUENCE [LARGE SCALE GENOMIC DNA]</scope>
    <source>
        <strain evidence="2 3">DSM 9895</strain>
    </source>
</reference>
<evidence type="ECO:0008006" key="4">
    <source>
        <dbReference type="Google" id="ProtNLM"/>
    </source>
</evidence>
<keyword evidence="1" id="KW-0732">Signal</keyword>
<evidence type="ECO:0000313" key="2">
    <source>
        <dbReference type="EMBL" id="MBK1670081.1"/>
    </source>
</evidence>
<comment type="caution">
    <text evidence="2">The sequence shown here is derived from an EMBL/GenBank/DDBJ whole genome shotgun (WGS) entry which is preliminary data.</text>
</comment>
<protein>
    <recommendedName>
        <fullName evidence="4">Alpha/beta hydrolase</fullName>
    </recommendedName>
</protein>
<dbReference type="RefSeq" id="WP_200342430.1">
    <property type="nucleotide sequence ID" value="NZ_NRRL01000074.1"/>
</dbReference>
<dbReference type="EMBL" id="NRRL01000074">
    <property type="protein sequence ID" value="MBK1670081.1"/>
    <property type="molecule type" value="Genomic_DNA"/>
</dbReference>
<name>A0ABS1DHX6_9PROT</name>
<evidence type="ECO:0000313" key="3">
    <source>
        <dbReference type="Proteomes" id="UP001296873"/>
    </source>
</evidence>